<dbReference type="InterPro" id="IPR014001">
    <property type="entry name" value="Helicase_ATP-bd"/>
</dbReference>
<dbReference type="GO" id="GO:0004386">
    <property type="term" value="F:helicase activity"/>
    <property type="evidence" value="ECO:0007669"/>
    <property type="project" value="UniProtKB-KW"/>
</dbReference>
<reference evidence="3 4" key="1">
    <citation type="submission" date="2024-01" db="EMBL/GenBank/DDBJ databases">
        <title>Draft genome sequence of Gordonia sp. PKS22-38.</title>
        <authorList>
            <person name="Suphannarot A."/>
            <person name="Mingma R."/>
        </authorList>
    </citation>
    <scope>NUCLEOTIDE SEQUENCE [LARGE SCALE GENOMIC DNA]</scope>
    <source>
        <strain evidence="3 4">PKS22-38</strain>
    </source>
</reference>
<evidence type="ECO:0000313" key="3">
    <source>
        <dbReference type="EMBL" id="MEE4025058.1"/>
    </source>
</evidence>
<dbReference type="InterPro" id="IPR011856">
    <property type="entry name" value="tRNA_endonuc-like_dom_sf"/>
</dbReference>
<keyword evidence="3" id="KW-0378">Hydrolase</keyword>
<evidence type="ECO:0000259" key="2">
    <source>
        <dbReference type="PROSITE" id="PS51194"/>
    </source>
</evidence>
<dbReference type="InterPro" id="IPR050742">
    <property type="entry name" value="Helicase_Restrict-Modif_Enz"/>
</dbReference>
<feature type="domain" description="Helicase ATP-binding" evidence="1">
    <location>
        <begin position="157"/>
        <end position="310"/>
    </location>
</feature>
<dbReference type="SUPFAM" id="SSF52540">
    <property type="entry name" value="P-loop containing nucleoside triphosphate hydrolases"/>
    <property type="match status" value="1"/>
</dbReference>
<accession>A0ABU7MXS6</accession>
<dbReference type="SUPFAM" id="SSF52980">
    <property type="entry name" value="Restriction endonuclease-like"/>
    <property type="match status" value="1"/>
</dbReference>
<keyword evidence="4" id="KW-1185">Reference proteome</keyword>
<name>A0ABU7MXS6_9ACTN</name>
<dbReference type="InterPro" id="IPR001650">
    <property type="entry name" value="Helicase_C-like"/>
</dbReference>
<keyword evidence="3" id="KW-0067">ATP-binding</keyword>
<feature type="domain" description="Helicase C-terminal" evidence="2">
    <location>
        <begin position="364"/>
        <end position="514"/>
    </location>
</feature>
<dbReference type="InterPro" id="IPR006935">
    <property type="entry name" value="Helicase/UvrB_N"/>
</dbReference>
<proteinExistence type="predicted"/>
<dbReference type="Pfam" id="PF04471">
    <property type="entry name" value="Mrr_cat"/>
    <property type="match status" value="1"/>
</dbReference>
<dbReference type="PANTHER" id="PTHR47396">
    <property type="entry name" value="TYPE I RESTRICTION ENZYME ECOKI R PROTEIN"/>
    <property type="match status" value="1"/>
</dbReference>
<dbReference type="PROSITE" id="PS51194">
    <property type="entry name" value="HELICASE_CTER"/>
    <property type="match status" value="1"/>
</dbReference>
<dbReference type="PROSITE" id="PS51192">
    <property type="entry name" value="HELICASE_ATP_BIND_1"/>
    <property type="match status" value="1"/>
</dbReference>
<keyword evidence="3" id="KW-0547">Nucleotide-binding</keyword>
<organism evidence="3 4">
    <name type="scientific">Gordonia prachuapensis</name>
    <dbReference type="NCBI Taxonomy" id="3115651"/>
    <lineage>
        <taxon>Bacteria</taxon>
        <taxon>Bacillati</taxon>
        <taxon>Actinomycetota</taxon>
        <taxon>Actinomycetes</taxon>
        <taxon>Mycobacteriales</taxon>
        <taxon>Gordoniaceae</taxon>
        <taxon>Gordonia</taxon>
    </lineage>
</organism>
<protein>
    <submittedName>
        <fullName evidence="3">DEAD/DEAH box helicase family protein</fullName>
    </submittedName>
</protein>
<dbReference type="SMART" id="SM00487">
    <property type="entry name" value="DEXDc"/>
    <property type="match status" value="1"/>
</dbReference>
<comment type="caution">
    <text evidence="3">The sequence shown here is derived from an EMBL/GenBank/DDBJ whole genome shotgun (WGS) entry which is preliminary data.</text>
</comment>
<dbReference type="Pfam" id="PF00271">
    <property type="entry name" value="Helicase_C"/>
    <property type="match status" value="1"/>
</dbReference>
<dbReference type="PANTHER" id="PTHR47396:SF1">
    <property type="entry name" value="ATP-DEPENDENT HELICASE IRC3-RELATED"/>
    <property type="match status" value="1"/>
</dbReference>
<dbReference type="InterPro" id="IPR007560">
    <property type="entry name" value="Restrct_endonuc_IV_Mrr"/>
</dbReference>
<dbReference type="InterPro" id="IPR027417">
    <property type="entry name" value="P-loop_NTPase"/>
</dbReference>
<dbReference type="CDD" id="cd18799">
    <property type="entry name" value="SF2_C_EcoAI-like"/>
    <property type="match status" value="1"/>
</dbReference>
<sequence length="565" mass="62476">MSDISFLSTDRIAQGGPAGFTRVLERLLPLLGFTQVLNIDGPNDQGGDIIARYGRDLVGIQVKWRLDPATGSVSEDAVDEVSSAIDAYGASSGIVVTNGRFTKSARARIAAFEKVGRSIKVWDGAALVKLYRSAKTLPPSMELRPYQVEAVDESLAALDDPERRKALVYLATGLGKTVVAGSVVADRLERDPSGKVLVIAHGAPLVEQLEKSMWPFIPKDITTQMIGQGEHRDDLSGVTFAVLPTAHAYVERGYRPDLIVIDEVHHVGESGYYAHIIEMLDEVPRLGVTATPWRGDKFDIESTFGPPVVAMSIADGIRRGYLAQVDYQLLADNIDWEFVKEASEHSYTIRDLNRRLFIPERDEAIIQRLTGVWNSTRAPRGIVFCQSIEHAERFAGLLREHSSWRGVETIHNDMGGRERQQRLLRFRSGQTELLVSVDLLNEGIDVPDVNIIVFARVTHSRRIFIQQLGRGLRLRAGKERVAVLDCVSDLRRIAEVSGFRAQIEAGESEVLSVKRSSFDFEDQGVKSLIEQWVADVGDLATAADMVRLEFPPTVDAPAVETRGLT</sequence>
<dbReference type="Pfam" id="PF04851">
    <property type="entry name" value="ResIII"/>
    <property type="match status" value="1"/>
</dbReference>
<dbReference type="SMART" id="SM00490">
    <property type="entry name" value="HELICc"/>
    <property type="match status" value="1"/>
</dbReference>
<dbReference type="RefSeq" id="WP_330506399.1">
    <property type="nucleotide sequence ID" value="NZ_JAZDUE010000016.1"/>
</dbReference>
<dbReference type="Gene3D" id="3.40.1350.10">
    <property type="match status" value="1"/>
</dbReference>
<dbReference type="EMBL" id="JAZDUE010000016">
    <property type="protein sequence ID" value="MEE4025058.1"/>
    <property type="molecule type" value="Genomic_DNA"/>
</dbReference>
<dbReference type="Proteomes" id="UP001335729">
    <property type="component" value="Unassembled WGS sequence"/>
</dbReference>
<gene>
    <name evidence="3" type="ORF">V1Y59_18380</name>
</gene>
<keyword evidence="3" id="KW-0347">Helicase</keyword>
<evidence type="ECO:0000313" key="4">
    <source>
        <dbReference type="Proteomes" id="UP001335729"/>
    </source>
</evidence>
<evidence type="ECO:0000259" key="1">
    <source>
        <dbReference type="PROSITE" id="PS51192"/>
    </source>
</evidence>
<dbReference type="Gene3D" id="3.40.50.300">
    <property type="entry name" value="P-loop containing nucleotide triphosphate hydrolases"/>
    <property type="match status" value="2"/>
</dbReference>
<dbReference type="InterPro" id="IPR011335">
    <property type="entry name" value="Restrct_endonuc-II-like"/>
</dbReference>